<evidence type="ECO:0000256" key="2">
    <source>
        <dbReference type="SAM" id="Coils"/>
    </source>
</evidence>
<dbReference type="OrthoDB" id="448437at2759"/>
<feature type="region of interest" description="Disordered" evidence="3">
    <location>
        <begin position="719"/>
        <end position="738"/>
    </location>
</feature>
<keyword evidence="1" id="KW-0863">Zinc-finger</keyword>
<feature type="compositionally biased region" description="Polar residues" evidence="3">
    <location>
        <begin position="788"/>
        <end position="806"/>
    </location>
</feature>
<evidence type="ECO:0000259" key="4">
    <source>
        <dbReference type="PROSITE" id="PS50158"/>
    </source>
</evidence>
<proteinExistence type="predicted"/>
<dbReference type="EMBL" id="CAMXCT010004513">
    <property type="protein sequence ID" value="CAI4009382.1"/>
    <property type="molecule type" value="Genomic_DNA"/>
</dbReference>
<evidence type="ECO:0000313" key="6">
    <source>
        <dbReference type="EMBL" id="CAL4796694.1"/>
    </source>
</evidence>
<dbReference type="Gene3D" id="4.10.60.10">
    <property type="entry name" value="Zinc finger, CCHC-type"/>
    <property type="match status" value="1"/>
</dbReference>
<dbReference type="SMART" id="SM00343">
    <property type="entry name" value="ZnF_C2HC"/>
    <property type="match status" value="1"/>
</dbReference>
<reference evidence="6 7" key="2">
    <citation type="submission" date="2024-05" db="EMBL/GenBank/DDBJ databases">
        <authorList>
            <person name="Chen Y."/>
            <person name="Shah S."/>
            <person name="Dougan E. K."/>
            <person name="Thang M."/>
            <person name="Chan C."/>
        </authorList>
    </citation>
    <scope>NUCLEOTIDE SEQUENCE [LARGE SCALE GENOMIC DNA]</scope>
</reference>
<sequence length="806" mass="89563">MKALTAALSGDRRGMPTWNGSIETLRPWLRQLSYWELDNHVPRQRWGIKLLQSFAEGSAPRKMAEALDMPSILSEHGYGTILSEILNKYGPYLEAIGPAAVDNLFFGAERSRHETFSNYIAAKELALQEVEAQLGEKRPPRIAGRILLRGANLSEPQRENLAIKYDALLTFDQIATALRPLDRPEALMGKVNKAYMTSLGDVPQSAHDHAEEVEDGEPGDDLCEDELLEDDEPESDGEGKSKDAKGRDQSNRKPRGTPDELMAKTRCFKCNELGHMSRDCPKRESQSFFVAQGMHGSVNRTYMTVNSKAVSETVEKVSDKGSSVVGHQVVGHRVCSYVNISNSLESSISVYAGVRTESHEAVADTAAEEAVIGSGSFERLQKALAHFGLQAVPAAGATVSCSGIGGSARIHGVWDVPLGVAKTNGLLHVTVIEDQNSFETPFLLPISYQELVGATIDLDKGIFKLRNGKKTSMKRTPTGHRTISILEFGGPWPDRAFLAINDLPTSLEFRNPRFKMRARITSWISKEDQETDQSYEKKPSQMSSQKRCDAWKRMTLIILNMIIHANQEHVVHYLTNRNAELMLQDQERLAQRVSAKVKGKNQNKVRRGIGRPLTRSTAWKTWRFEPSKCPHEEDQLRQRAGGGHHWWTCLACGARWERLESAADVMENAKLNQPKGSASPQILPAPRYRPDLSHLELVEQQVTPPGTSIVRTIKAEMMKGKSKGKTGPPKTEETETKLVKVKSELTNSRRRSASAGVRATQERARQRTPSFNGEMTATEAFEIHSSEGESWSPVTTQQNQPMSPAT</sequence>
<evidence type="ECO:0000313" key="7">
    <source>
        <dbReference type="Proteomes" id="UP001152797"/>
    </source>
</evidence>
<feature type="compositionally biased region" description="Basic and acidic residues" evidence="3">
    <location>
        <begin position="237"/>
        <end position="260"/>
    </location>
</feature>
<dbReference type="SUPFAM" id="SSF57756">
    <property type="entry name" value="Retrovirus zinc finger-like domains"/>
    <property type="match status" value="1"/>
</dbReference>
<keyword evidence="1" id="KW-0862">Zinc</keyword>
<dbReference type="EMBL" id="CAMXCT020004513">
    <property type="protein sequence ID" value="CAL1162757.1"/>
    <property type="molecule type" value="Genomic_DNA"/>
</dbReference>
<dbReference type="AlphaFoldDB" id="A0A9P1DGH4"/>
<reference evidence="5" key="1">
    <citation type="submission" date="2022-10" db="EMBL/GenBank/DDBJ databases">
        <authorList>
            <person name="Chen Y."/>
            <person name="Dougan E. K."/>
            <person name="Chan C."/>
            <person name="Rhodes N."/>
            <person name="Thang M."/>
        </authorList>
    </citation>
    <scope>NUCLEOTIDE SEQUENCE</scope>
</reference>
<gene>
    <name evidence="5" type="ORF">C1SCF055_LOCUS34747</name>
</gene>
<evidence type="ECO:0000313" key="5">
    <source>
        <dbReference type="EMBL" id="CAI4009382.1"/>
    </source>
</evidence>
<feature type="region of interest" description="Disordered" evidence="3">
    <location>
        <begin position="744"/>
        <end position="806"/>
    </location>
</feature>
<protein>
    <submittedName>
        <fullName evidence="6">Gypsy retrotransposon integrase-like protein 1</fullName>
    </submittedName>
</protein>
<keyword evidence="2" id="KW-0175">Coiled coil</keyword>
<feature type="domain" description="CCHC-type" evidence="4">
    <location>
        <begin position="266"/>
        <end position="282"/>
    </location>
</feature>
<name>A0A9P1DGH4_9DINO</name>
<dbReference type="GO" id="GO:0003676">
    <property type="term" value="F:nucleic acid binding"/>
    <property type="evidence" value="ECO:0007669"/>
    <property type="project" value="InterPro"/>
</dbReference>
<accession>A0A9P1DGH4</accession>
<dbReference type="InterPro" id="IPR036875">
    <property type="entry name" value="Znf_CCHC_sf"/>
</dbReference>
<evidence type="ECO:0000256" key="1">
    <source>
        <dbReference type="PROSITE-ProRule" id="PRU00047"/>
    </source>
</evidence>
<keyword evidence="1" id="KW-0479">Metal-binding</keyword>
<dbReference type="Proteomes" id="UP001152797">
    <property type="component" value="Unassembled WGS sequence"/>
</dbReference>
<keyword evidence="7" id="KW-1185">Reference proteome</keyword>
<dbReference type="InterPro" id="IPR001878">
    <property type="entry name" value="Znf_CCHC"/>
</dbReference>
<dbReference type="EMBL" id="CAMXCT030004513">
    <property type="protein sequence ID" value="CAL4796694.1"/>
    <property type="molecule type" value="Genomic_DNA"/>
</dbReference>
<feature type="region of interest" description="Disordered" evidence="3">
    <location>
        <begin position="202"/>
        <end position="260"/>
    </location>
</feature>
<comment type="caution">
    <text evidence="5">The sequence shown here is derived from an EMBL/GenBank/DDBJ whole genome shotgun (WGS) entry which is preliminary data.</text>
</comment>
<evidence type="ECO:0000256" key="3">
    <source>
        <dbReference type="SAM" id="MobiDB-lite"/>
    </source>
</evidence>
<dbReference type="PROSITE" id="PS50158">
    <property type="entry name" value="ZF_CCHC"/>
    <property type="match status" value="1"/>
</dbReference>
<organism evidence="5">
    <name type="scientific">Cladocopium goreaui</name>
    <dbReference type="NCBI Taxonomy" id="2562237"/>
    <lineage>
        <taxon>Eukaryota</taxon>
        <taxon>Sar</taxon>
        <taxon>Alveolata</taxon>
        <taxon>Dinophyceae</taxon>
        <taxon>Suessiales</taxon>
        <taxon>Symbiodiniaceae</taxon>
        <taxon>Cladocopium</taxon>
    </lineage>
</organism>
<feature type="coiled-coil region" evidence="2">
    <location>
        <begin position="576"/>
        <end position="603"/>
    </location>
</feature>
<dbReference type="Pfam" id="PF00098">
    <property type="entry name" value="zf-CCHC"/>
    <property type="match status" value="1"/>
</dbReference>
<dbReference type="GO" id="GO:0008270">
    <property type="term" value="F:zinc ion binding"/>
    <property type="evidence" value="ECO:0007669"/>
    <property type="project" value="UniProtKB-KW"/>
</dbReference>
<feature type="compositionally biased region" description="Acidic residues" evidence="3">
    <location>
        <begin position="211"/>
        <end position="236"/>
    </location>
</feature>